<evidence type="ECO:0000313" key="3">
    <source>
        <dbReference type="EMBL" id="EKX72621.1"/>
    </source>
</evidence>
<comment type="caution">
    <text evidence="3">The sequence shown here is derived from an EMBL/GenBank/DDBJ whole genome shotgun (WGS) entry which is preliminary data.</text>
</comment>
<dbReference type="RefSeq" id="XP_004832073.1">
    <property type="nucleotide sequence ID" value="XM_004832016.1"/>
</dbReference>
<dbReference type="AlphaFoldDB" id="L1LBB4"/>
<dbReference type="EMBL" id="ACOU01000005">
    <property type="protein sequence ID" value="EKX72621.1"/>
    <property type="molecule type" value="Genomic_DNA"/>
</dbReference>
<feature type="signal peptide" evidence="2">
    <location>
        <begin position="1"/>
        <end position="18"/>
    </location>
</feature>
<keyword evidence="4" id="KW-1185">Reference proteome</keyword>
<feature type="region of interest" description="Disordered" evidence="1">
    <location>
        <begin position="30"/>
        <end position="49"/>
    </location>
</feature>
<dbReference type="InterPro" id="IPR007480">
    <property type="entry name" value="DUF529"/>
</dbReference>
<dbReference type="Proteomes" id="UP000031512">
    <property type="component" value="Unassembled WGS sequence"/>
</dbReference>
<dbReference type="Pfam" id="PF04385">
    <property type="entry name" value="FAINT"/>
    <property type="match status" value="1"/>
</dbReference>
<evidence type="ECO:0000256" key="1">
    <source>
        <dbReference type="SAM" id="MobiDB-lite"/>
    </source>
</evidence>
<dbReference type="OrthoDB" id="363084at2759"/>
<name>L1LBB4_THEEQ</name>
<feature type="chain" id="PRO_5003952452" evidence="2">
    <location>
        <begin position="19"/>
        <end position="178"/>
    </location>
</feature>
<dbReference type="GeneID" id="15804252"/>
<accession>L1LBB4</accession>
<reference evidence="3 4" key="1">
    <citation type="journal article" date="2012" name="BMC Genomics">
        <title>Comparative genomic analysis and phylogenetic position of Theileria equi.</title>
        <authorList>
            <person name="Kappmeyer L.S."/>
            <person name="Thiagarajan M."/>
            <person name="Herndon D.R."/>
            <person name="Ramsay J.D."/>
            <person name="Caler E."/>
            <person name="Djikeng A."/>
            <person name="Gillespie J.J."/>
            <person name="Lau A.O."/>
            <person name="Roalson E.H."/>
            <person name="Silva J.C."/>
            <person name="Silva M.G."/>
            <person name="Suarez C.E."/>
            <person name="Ueti M.W."/>
            <person name="Nene V.M."/>
            <person name="Mealey R.H."/>
            <person name="Knowles D.P."/>
            <person name="Brayton K.A."/>
        </authorList>
    </citation>
    <scope>NUCLEOTIDE SEQUENCE [LARGE SCALE GENOMIC DNA]</scope>
    <source>
        <strain evidence="3 4">WA</strain>
    </source>
</reference>
<evidence type="ECO:0000313" key="4">
    <source>
        <dbReference type="Proteomes" id="UP000031512"/>
    </source>
</evidence>
<dbReference type="VEuPathDB" id="PiroplasmaDB:BEWA_000060"/>
<protein>
    <submittedName>
        <fullName evidence="3">Signal peptide containing protein</fullName>
    </submittedName>
</protein>
<sequence length="178" mass="19919">MRILALLWTVCLVRLCSGCIKGNETDYNDGPYGGSEENLRSSPPQSAGQDGLVLDLASPDKSKVKIEIDNDKGVTLKTYFPKKGYYIMHQVVDGDKELWTASEGEGLLFAEVSSKGNYSVLILILKNGDRKYFEKNADGEWKKITEENYDKKLQDLKNSLNKKLAKDKGQHESISLHS</sequence>
<dbReference type="KEGG" id="beq:BEWA_000060"/>
<keyword evidence="2" id="KW-0732">Signal</keyword>
<gene>
    <name evidence="3" type="ORF">BEWA_000060</name>
</gene>
<proteinExistence type="predicted"/>
<organism evidence="3 4">
    <name type="scientific">Theileria equi strain WA</name>
    <dbReference type="NCBI Taxonomy" id="1537102"/>
    <lineage>
        <taxon>Eukaryota</taxon>
        <taxon>Sar</taxon>
        <taxon>Alveolata</taxon>
        <taxon>Apicomplexa</taxon>
        <taxon>Aconoidasida</taxon>
        <taxon>Piroplasmida</taxon>
        <taxon>Theileriidae</taxon>
        <taxon>Theileria</taxon>
    </lineage>
</organism>
<evidence type="ECO:0000256" key="2">
    <source>
        <dbReference type="SAM" id="SignalP"/>
    </source>
</evidence>